<dbReference type="AlphaFoldDB" id="A0A7M2WZX6"/>
<gene>
    <name evidence="2" type="ORF">IPV69_06115</name>
</gene>
<keyword evidence="1" id="KW-0812">Transmembrane</keyword>
<feature type="transmembrane region" description="Helical" evidence="1">
    <location>
        <begin position="62"/>
        <end position="83"/>
    </location>
</feature>
<accession>A0A7M2WZX6</accession>
<dbReference type="RefSeq" id="WP_206294039.1">
    <property type="nucleotide sequence ID" value="NZ_CP063458.1"/>
</dbReference>
<protein>
    <submittedName>
        <fullName evidence="2">Uncharacterized protein</fullName>
    </submittedName>
</protein>
<feature type="transmembrane region" description="Helical" evidence="1">
    <location>
        <begin position="271"/>
        <end position="293"/>
    </location>
</feature>
<evidence type="ECO:0000256" key="1">
    <source>
        <dbReference type="SAM" id="Phobius"/>
    </source>
</evidence>
<keyword evidence="3" id="KW-1185">Reference proteome</keyword>
<reference evidence="2 3" key="1">
    <citation type="submission" date="2020-10" db="EMBL/GenBank/DDBJ databases">
        <title>Wide distribution of Phycisphaera-like planctomycetes from WD2101 soil group in peatlands and genome analysis of the first cultivated representative.</title>
        <authorList>
            <person name="Dedysh S.N."/>
            <person name="Beletsky A.V."/>
            <person name="Ivanova A."/>
            <person name="Kulichevskaya I.S."/>
            <person name="Suzina N.E."/>
            <person name="Philippov D.A."/>
            <person name="Rakitin A.L."/>
            <person name="Mardanov A.V."/>
            <person name="Ravin N.V."/>
        </authorList>
    </citation>
    <scope>NUCLEOTIDE SEQUENCE [LARGE SCALE GENOMIC DNA]</scope>
    <source>
        <strain evidence="2 3">M1803</strain>
    </source>
</reference>
<feature type="transmembrane region" description="Helical" evidence="1">
    <location>
        <begin position="130"/>
        <end position="150"/>
    </location>
</feature>
<evidence type="ECO:0000313" key="3">
    <source>
        <dbReference type="Proteomes" id="UP000593765"/>
    </source>
</evidence>
<keyword evidence="1" id="KW-0472">Membrane</keyword>
<dbReference type="Proteomes" id="UP000593765">
    <property type="component" value="Chromosome"/>
</dbReference>
<evidence type="ECO:0000313" key="2">
    <source>
        <dbReference type="EMBL" id="QOV90934.1"/>
    </source>
</evidence>
<proteinExistence type="predicted"/>
<sequence>MNSCWKCRASLRVAEAAFCPVCGAGQRGVQGGPPPIVGSAAPPAEWTARIERTSAQGGWGRAILWTILFPLAPFTHPILLMAANNRLRRHVSVHLQSPALQTPRAQQSPEGRAVLDRLATSAGRVSTAGILPMLLSLALAVTCGYALFIVPTQAPKPIRYERAVEQVLEVRQATGYVYVSSPDAYESFWINYPTWAYDEMTYSTSSYREDGREGLIVGLPQYQRSSDRMSSYEHPPYEFVATDGSDDSRAPRYHRVSSIYLHWDGTETAGIVFWISAIGLYIVNAVFGMVFWFRFMRHRQAEVLAAAFARGDPAFHDRLMPIVSNRNTLLSWVALPLAVTGLHLFAFPLLSTAILARHADWEGRSGIAGAFGVNLPDGKLADRSGV</sequence>
<name>A0A7M2WZX6_9BACT</name>
<dbReference type="EMBL" id="CP063458">
    <property type="protein sequence ID" value="QOV90934.1"/>
    <property type="molecule type" value="Genomic_DNA"/>
</dbReference>
<feature type="transmembrane region" description="Helical" evidence="1">
    <location>
        <begin position="329"/>
        <end position="356"/>
    </location>
</feature>
<dbReference type="KEGG" id="hbs:IPV69_06115"/>
<keyword evidence="1" id="KW-1133">Transmembrane helix</keyword>
<organism evidence="2 3">
    <name type="scientific">Humisphaera borealis</name>
    <dbReference type="NCBI Taxonomy" id="2807512"/>
    <lineage>
        <taxon>Bacteria</taxon>
        <taxon>Pseudomonadati</taxon>
        <taxon>Planctomycetota</taxon>
        <taxon>Phycisphaerae</taxon>
        <taxon>Tepidisphaerales</taxon>
        <taxon>Tepidisphaeraceae</taxon>
        <taxon>Humisphaera</taxon>
    </lineage>
</organism>